<accession>A0ABR4N1J6</accession>
<proteinExistence type="predicted"/>
<comment type="caution">
    <text evidence="1">The sequence shown here is derived from an EMBL/GenBank/DDBJ whole genome shotgun (WGS) entry which is preliminary data.</text>
</comment>
<keyword evidence="2" id="KW-1185">Reference proteome</keyword>
<name>A0ABR4N1J6_9FUNG</name>
<protein>
    <recommendedName>
        <fullName evidence="3">Ketopantoate reductase</fullName>
    </recommendedName>
</protein>
<organism evidence="1 2">
    <name type="scientific">Polyrhizophydium stewartii</name>
    <dbReference type="NCBI Taxonomy" id="2732419"/>
    <lineage>
        <taxon>Eukaryota</taxon>
        <taxon>Fungi</taxon>
        <taxon>Fungi incertae sedis</taxon>
        <taxon>Chytridiomycota</taxon>
        <taxon>Chytridiomycota incertae sedis</taxon>
        <taxon>Chytridiomycetes</taxon>
        <taxon>Rhizophydiales</taxon>
        <taxon>Rhizophydiales incertae sedis</taxon>
        <taxon>Polyrhizophydium</taxon>
    </lineage>
</organism>
<gene>
    <name evidence="1" type="ORF">HK105_207136</name>
</gene>
<evidence type="ECO:0000313" key="2">
    <source>
        <dbReference type="Proteomes" id="UP001527925"/>
    </source>
</evidence>
<dbReference type="PANTHER" id="PTHR40129">
    <property type="entry name" value="KETOPANTOATE REDUCTASE N-TERMINAL DOMAIN-CONTAINING PROTEIN"/>
    <property type="match status" value="1"/>
</dbReference>
<dbReference type="Proteomes" id="UP001527925">
    <property type="component" value="Unassembled WGS sequence"/>
</dbReference>
<evidence type="ECO:0008006" key="3">
    <source>
        <dbReference type="Google" id="ProtNLM"/>
    </source>
</evidence>
<dbReference type="Gene3D" id="3.40.50.720">
    <property type="entry name" value="NAD(P)-binding Rossmann-like Domain"/>
    <property type="match status" value="1"/>
</dbReference>
<dbReference type="PANTHER" id="PTHR40129:SF2">
    <property type="entry name" value="KETOPANTOATE REDUCTASE N-TERMINAL DOMAIN-CONTAINING PROTEIN"/>
    <property type="match status" value="1"/>
</dbReference>
<sequence length="285" mass="30045">MSVSVLVLGQGFVGGYVSQLCAQRGIAAAATSRSGRAGTLPFVFDPQSSDPAPFAALPAAGTVLVTFPVLGAAAMQTLMGLYTQTHPPAAPQFVLLGSTRAWDPALGAAAPGVWLDRHARIDVAADPRLQAEQAVLDARGAVVNLSGLWGGARDPRAWVVRVAPSRDALAGKGSLHLIHGIDAARIVLALHESFTPGERWIATDLAVYDWWELAAAWSASLSPDTGADAIREPAIWVADLMRDRGVRGLPRPVSELGRALDSRETWRALGLHAPVRTLKTLPALL</sequence>
<dbReference type="EMBL" id="JADGIZ020000047">
    <property type="protein sequence ID" value="KAL2913391.1"/>
    <property type="molecule type" value="Genomic_DNA"/>
</dbReference>
<evidence type="ECO:0000313" key="1">
    <source>
        <dbReference type="EMBL" id="KAL2913391.1"/>
    </source>
</evidence>
<reference evidence="1 2" key="1">
    <citation type="submission" date="2023-09" db="EMBL/GenBank/DDBJ databases">
        <title>Pangenome analysis of Batrachochytrium dendrobatidis and related Chytrids.</title>
        <authorList>
            <person name="Yacoub M.N."/>
            <person name="Stajich J.E."/>
            <person name="James T.Y."/>
        </authorList>
    </citation>
    <scope>NUCLEOTIDE SEQUENCE [LARGE SCALE GENOMIC DNA]</scope>
    <source>
        <strain evidence="1 2">JEL0888</strain>
    </source>
</reference>